<evidence type="ECO:0000256" key="1">
    <source>
        <dbReference type="ARBA" id="ARBA00004651"/>
    </source>
</evidence>
<dbReference type="AlphaFoldDB" id="A0A1F2WQ47"/>
<dbReference type="GO" id="GO:0005886">
    <property type="term" value="C:plasma membrane"/>
    <property type="evidence" value="ECO:0007669"/>
    <property type="project" value="UniProtKB-SubCell"/>
</dbReference>
<feature type="transmembrane region" description="Helical" evidence="8">
    <location>
        <begin position="392"/>
        <end position="415"/>
    </location>
</feature>
<feature type="compositionally biased region" description="Basic and acidic residues" evidence="7">
    <location>
        <begin position="508"/>
        <end position="518"/>
    </location>
</feature>
<accession>A0A1F2WQ47</accession>
<keyword evidence="2" id="KW-0813">Transport</keyword>
<keyword evidence="4 8" id="KW-0812">Transmembrane</keyword>
<feature type="transmembrane region" description="Helical" evidence="8">
    <location>
        <begin position="108"/>
        <end position="127"/>
    </location>
</feature>
<evidence type="ECO:0000256" key="3">
    <source>
        <dbReference type="ARBA" id="ARBA00022475"/>
    </source>
</evidence>
<keyword evidence="3" id="KW-1003">Cell membrane</keyword>
<dbReference type="InterPro" id="IPR011701">
    <property type="entry name" value="MFS"/>
</dbReference>
<evidence type="ECO:0000256" key="4">
    <source>
        <dbReference type="ARBA" id="ARBA00022692"/>
    </source>
</evidence>
<feature type="transmembrane region" description="Helical" evidence="8">
    <location>
        <begin position="334"/>
        <end position="353"/>
    </location>
</feature>
<dbReference type="PANTHER" id="PTHR43266:SF2">
    <property type="entry name" value="MAJOR FACILITATOR SUPERFAMILY (MFS) PROFILE DOMAIN-CONTAINING PROTEIN"/>
    <property type="match status" value="1"/>
</dbReference>
<feature type="region of interest" description="Disordered" evidence="7">
    <location>
        <begin position="495"/>
        <end position="518"/>
    </location>
</feature>
<dbReference type="Pfam" id="PF07690">
    <property type="entry name" value="MFS_1"/>
    <property type="match status" value="1"/>
</dbReference>
<dbReference type="Proteomes" id="UP000177876">
    <property type="component" value="Unassembled WGS sequence"/>
</dbReference>
<evidence type="ECO:0000256" key="7">
    <source>
        <dbReference type="SAM" id="MobiDB-lite"/>
    </source>
</evidence>
<comment type="subcellular location">
    <subcellularLocation>
        <location evidence="1">Cell membrane</location>
        <topology evidence="1">Multi-pass membrane protein</topology>
    </subcellularLocation>
</comment>
<gene>
    <name evidence="9" type="ORF">A2Y75_00285</name>
</gene>
<reference evidence="9 10" key="1">
    <citation type="journal article" date="2016" name="Nat. Commun.">
        <title>Thousands of microbial genomes shed light on interconnected biogeochemical processes in an aquifer system.</title>
        <authorList>
            <person name="Anantharaman K."/>
            <person name="Brown C.T."/>
            <person name="Hug L.A."/>
            <person name="Sharon I."/>
            <person name="Castelle C.J."/>
            <person name="Probst A.J."/>
            <person name="Thomas B.C."/>
            <person name="Singh A."/>
            <person name="Wilkins M.J."/>
            <person name="Karaoz U."/>
            <person name="Brodie E.L."/>
            <person name="Williams K.H."/>
            <person name="Hubbard S.S."/>
            <person name="Banfield J.F."/>
        </authorList>
    </citation>
    <scope>NUCLEOTIDE SEQUENCE [LARGE SCALE GENOMIC DNA]</scope>
</reference>
<feature type="region of interest" description="Disordered" evidence="7">
    <location>
        <begin position="1"/>
        <end position="22"/>
    </location>
</feature>
<keyword evidence="6 8" id="KW-0472">Membrane</keyword>
<sequence>MADQGTASGKRPPDEVPKTFQRTHDHVQIQPSAYRYLLRNRNFLRLWSSQMVSAIGDWVIVAVLFAAIDTLSEGRSYAISLLMLAKFLPAVLLGFLAGVFIDRLDRKSTLIICDVARAVLVVFLPFIHNLFLIYVLVFVIETFSIIYGPAKDASIPDLVEPEQLMNANSLNMLTLYASMAFGTAIAGAVIGFFTWLGKVNPGFIGAHVDPNGAAFFIDSLTFLASAFFIFRITGFRRLTEEERVRITTSQVRSDFRKGFNYLWGEPLTRVILILTLTCFLGGGTIYVLTVGFVKYVLGSSYSTFMYILTTLLFGMMGGSILAGLLRYRVYKERLLGLAISFFGAAVIVFSLLTVRWLTFIVVFAGGSAMGYAIVGMVTLLQERLDEEFRGRAFATIQVIMRASIFASIMLAGPLADLLTAIGRRLGFGPLSLGIIRFGGSAVVTDGETVNFRYLLNGPQIILFVGGVIILMAGLYGQRAFHRYFRWTGHTWEAPPPPADNSVAAQPVEQERLSEEDGN</sequence>
<feature type="transmembrane region" description="Helical" evidence="8">
    <location>
        <begin position="44"/>
        <end position="65"/>
    </location>
</feature>
<dbReference type="STRING" id="1797197.A2Y75_00285"/>
<feature type="transmembrane region" description="Helical" evidence="8">
    <location>
        <begin position="460"/>
        <end position="476"/>
    </location>
</feature>
<feature type="compositionally biased region" description="Basic and acidic residues" evidence="7">
    <location>
        <begin position="11"/>
        <end position="22"/>
    </location>
</feature>
<feature type="transmembrane region" description="Helical" evidence="8">
    <location>
        <begin position="213"/>
        <end position="233"/>
    </location>
</feature>
<dbReference type="Gene3D" id="1.20.1250.20">
    <property type="entry name" value="MFS general substrate transporter like domains"/>
    <property type="match status" value="1"/>
</dbReference>
<evidence type="ECO:0000313" key="10">
    <source>
        <dbReference type="Proteomes" id="UP000177876"/>
    </source>
</evidence>
<evidence type="ECO:0000256" key="6">
    <source>
        <dbReference type="ARBA" id="ARBA00023136"/>
    </source>
</evidence>
<feature type="transmembrane region" description="Helical" evidence="8">
    <location>
        <begin position="170"/>
        <end position="193"/>
    </location>
</feature>
<feature type="transmembrane region" description="Helical" evidence="8">
    <location>
        <begin position="77"/>
        <end position="101"/>
    </location>
</feature>
<name>A0A1F2WQ47_9ACTN</name>
<dbReference type="PANTHER" id="PTHR43266">
    <property type="entry name" value="MACROLIDE-EFFLUX PROTEIN"/>
    <property type="match status" value="1"/>
</dbReference>
<comment type="caution">
    <text evidence="9">The sequence shown here is derived from an EMBL/GenBank/DDBJ whole genome shotgun (WGS) entry which is preliminary data.</text>
</comment>
<evidence type="ECO:0000256" key="8">
    <source>
        <dbReference type="SAM" id="Phobius"/>
    </source>
</evidence>
<protein>
    <recommendedName>
        <fullName evidence="11">MFS transporter</fullName>
    </recommendedName>
</protein>
<dbReference type="InterPro" id="IPR036259">
    <property type="entry name" value="MFS_trans_sf"/>
</dbReference>
<evidence type="ECO:0000256" key="5">
    <source>
        <dbReference type="ARBA" id="ARBA00022989"/>
    </source>
</evidence>
<evidence type="ECO:0000313" key="9">
    <source>
        <dbReference type="EMBL" id="OFW58963.1"/>
    </source>
</evidence>
<keyword evidence="5 8" id="KW-1133">Transmembrane helix</keyword>
<dbReference type="EMBL" id="MELK01000019">
    <property type="protein sequence ID" value="OFW58963.1"/>
    <property type="molecule type" value="Genomic_DNA"/>
</dbReference>
<feature type="transmembrane region" description="Helical" evidence="8">
    <location>
        <begin position="270"/>
        <end position="292"/>
    </location>
</feature>
<dbReference type="GO" id="GO:0022857">
    <property type="term" value="F:transmembrane transporter activity"/>
    <property type="evidence" value="ECO:0007669"/>
    <property type="project" value="InterPro"/>
</dbReference>
<organism evidence="9 10">
    <name type="scientific">Candidatus Solincola sediminis</name>
    <dbReference type="NCBI Taxonomy" id="1797199"/>
    <lineage>
        <taxon>Bacteria</taxon>
        <taxon>Bacillati</taxon>
        <taxon>Actinomycetota</taxon>
        <taxon>Candidatus Geothermincolia</taxon>
        <taxon>Candidatus Geothermincolales</taxon>
        <taxon>Candidatus Geothermincolaceae</taxon>
        <taxon>Candidatus Solincola</taxon>
    </lineage>
</organism>
<evidence type="ECO:0008006" key="11">
    <source>
        <dbReference type="Google" id="ProtNLM"/>
    </source>
</evidence>
<feature type="transmembrane region" description="Helical" evidence="8">
    <location>
        <begin position="359"/>
        <end position="380"/>
    </location>
</feature>
<dbReference type="CDD" id="cd06173">
    <property type="entry name" value="MFS_MefA_like"/>
    <property type="match status" value="1"/>
</dbReference>
<evidence type="ECO:0000256" key="2">
    <source>
        <dbReference type="ARBA" id="ARBA00022448"/>
    </source>
</evidence>
<dbReference type="SUPFAM" id="SSF103473">
    <property type="entry name" value="MFS general substrate transporter"/>
    <property type="match status" value="1"/>
</dbReference>
<feature type="transmembrane region" description="Helical" evidence="8">
    <location>
        <begin position="304"/>
        <end position="327"/>
    </location>
</feature>
<proteinExistence type="predicted"/>